<evidence type="ECO:0000313" key="1">
    <source>
        <dbReference type="EMBL" id="KFI32173.1"/>
    </source>
</evidence>
<dbReference type="EMBL" id="JGYG01000001">
    <property type="protein sequence ID" value="KFI32173.1"/>
    <property type="molecule type" value="Genomic_DNA"/>
</dbReference>
<dbReference type="OrthoDB" id="7875106at2"/>
<dbReference type="Proteomes" id="UP000028826">
    <property type="component" value="Unassembled WGS sequence"/>
</dbReference>
<evidence type="ECO:0000313" key="2">
    <source>
        <dbReference type="Proteomes" id="UP000028826"/>
    </source>
</evidence>
<accession>A0A086YD23</accession>
<comment type="caution">
    <text evidence="1">The sequence shown here is derived from an EMBL/GenBank/DDBJ whole genome shotgun (WGS) entry which is preliminary data.</text>
</comment>
<protein>
    <submittedName>
        <fullName evidence="1">Uncharacterized protein</fullName>
    </submittedName>
</protein>
<dbReference type="STRING" id="195105.CN97_07135"/>
<organism evidence="1 2">
    <name type="scientific">Haematobacter massiliensis</name>
    <dbReference type="NCBI Taxonomy" id="195105"/>
    <lineage>
        <taxon>Bacteria</taxon>
        <taxon>Pseudomonadati</taxon>
        <taxon>Pseudomonadota</taxon>
        <taxon>Alphaproteobacteria</taxon>
        <taxon>Rhodobacterales</taxon>
        <taxon>Paracoccaceae</taxon>
        <taxon>Haematobacter</taxon>
    </lineage>
</organism>
<reference evidence="1 2" key="1">
    <citation type="submission" date="2014-03" db="EMBL/GenBank/DDBJ databases">
        <title>Genome of Haematobacter massiliensis CCUG 47968.</title>
        <authorList>
            <person name="Wang D."/>
            <person name="Wang G."/>
        </authorList>
    </citation>
    <scope>NUCLEOTIDE SEQUENCE [LARGE SCALE GENOMIC DNA]</scope>
    <source>
        <strain evidence="1 2">CCUG 47968</strain>
    </source>
</reference>
<gene>
    <name evidence="1" type="ORF">CN97_07135</name>
</gene>
<name>A0A086YD23_9RHOB</name>
<keyword evidence="2" id="KW-1185">Reference proteome</keyword>
<sequence length="121" mass="13639">MRRTDDRAGDISTLLSRRAGLRGRTLGDKLSHARGVVPGYVRKEAGLLAEAERLRGHPKLAGRIAERDLDHAYRVCRGHLEGRDRRGLRRSRFLDWLAGLAFQFLLLALLIGAVLVWRGFV</sequence>
<dbReference type="RefSeq" id="WP_035706647.1">
    <property type="nucleotide sequence ID" value="NZ_CAMIFG010000014.1"/>
</dbReference>
<dbReference type="AlphaFoldDB" id="A0A086YD23"/>
<proteinExistence type="predicted"/>